<name>A0A1X2J0A2_9FUNG</name>
<evidence type="ECO:0000313" key="2">
    <source>
        <dbReference type="Proteomes" id="UP000193560"/>
    </source>
</evidence>
<organism evidence="1 2">
    <name type="scientific">Absidia repens</name>
    <dbReference type="NCBI Taxonomy" id="90262"/>
    <lineage>
        <taxon>Eukaryota</taxon>
        <taxon>Fungi</taxon>
        <taxon>Fungi incertae sedis</taxon>
        <taxon>Mucoromycota</taxon>
        <taxon>Mucoromycotina</taxon>
        <taxon>Mucoromycetes</taxon>
        <taxon>Mucorales</taxon>
        <taxon>Cunninghamellaceae</taxon>
        <taxon>Absidia</taxon>
    </lineage>
</organism>
<dbReference type="AlphaFoldDB" id="A0A1X2J0A2"/>
<dbReference type="STRING" id="90262.A0A1X2J0A2"/>
<sequence length="157" mass="17494">MPQPILPTIHSRIHVPETTLTSNVPPSLQEIDKGIVSGQQQSTDSLEDDPLWMKCKSVVFHSAGRVQSKLGAVTGMDGLTHRGQAWESWAAHASDHADFLTEHGATSRWYGEYHRWTGYVGKMLGQMDRTTEMQYNDAQCIDQVTDSMDFSNNKSSA</sequence>
<dbReference type="EMBL" id="MCGE01000001">
    <property type="protein sequence ID" value="ORZ25205.1"/>
    <property type="molecule type" value="Genomic_DNA"/>
</dbReference>
<proteinExistence type="predicted"/>
<evidence type="ECO:0000313" key="1">
    <source>
        <dbReference type="EMBL" id="ORZ25205.1"/>
    </source>
</evidence>
<comment type="caution">
    <text evidence="1">The sequence shown here is derived from an EMBL/GenBank/DDBJ whole genome shotgun (WGS) entry which is preliminary data.</text>
</comment>
<protein>
    <submittedName>
        <fullName evidence="1">Uncharacterized protein</fullName>
    </submittedName>
</protein>
<keyword evidence="2" id="KW-1185">Reference proteome</keyword>
<dbReference type="OrthoDB" id="9999611at2759"/>
<dbReference type="Proteomes" id="UP000193560">
    <property type="component" value="Unassembled WGS sequence"/>
</dbReference>
<reference evidence="1 2" key="1">
    <citation type="submission" date="2016-07" db="EMBL/GenBank/DDBJ databases">
        <title>Pervasive Adenine N6-methylation of Active Genes in Fungi.</title>
        <authorList>
            <consortium name="DOE Joint Genome Institute"/>
            <person name="Mondo S.J."/>
            <person name="Dannebaum R.O."/>
            <person name="Kuo R.C."/>
            <person name="Labutti K."/>
            <person name="Haridas S."/>
            <person name="Kuo A."/>
            <person name="Salamov A."/>
            <person name="Ahrendt S.R."/>
            <person name="Lipzen A."/>
            <person name="Sullivan W."/>
            <person name="Andreopoulos W.B."/>
            <person name="Clum A."/>
            <person name="Lindquist E."/>
            <person name="Daum C."/>
            <person name="Ramamoorthy G.K."/>
            <person name="Gryganskyi A."/>
            <person name="Culley D."/>
            <person name="Magnuson J.K."/>
            <person name="James T.Y."/>
            <person name="O'Malley M.A."/>
            <person name="Stajich J.E."/>
            <person name="Spatafora J.W."/>
            <person name="Visel A."/>
            <person name="Grigoriev I.V."/>
        </authorList>
    </citation>
    <scope>NUCLEOTIDE SEQUENCE [LARGE SCALE GENOMIC DNA]</scope>
    <source>
        <strain evidence="1 2">NRRL 1336</strain>
    </source>
</reference>
<gene>
    <name evidence="1" type="ORF">BCR42DRAFT_445001</name>
</gene>
<accession>A0A1X2J0A2</accession>